<reference evidence="1 2" key="1">
    <citation type="journal article" date="2018" name="J. Allergy Clin. Immunol.">
        <title>High-quality assembly of Dermatophagoides pteronyssinus genome and transcriptome reveals a wide range of novel allergens.</title>
        <authorList>
            <person name="Liu X.Y."/>
            <person name="Yang K.Y."/>
            <person name="Wang M.Q."/>
            <person name="Kwok J.S."/>
            <person name="Zeng X."/>
            <person name="Yang Z."/>
            <person name="Xiao X.J."/>
            <person name="Lau C.P."/>
            <person name="Li Y."/>
            <person name="Huang Z.M."/>
            <person name="Ba J.G."/>
            <person name="Yim A.K."/>
            <person name="Ouyang C.Y."/>
            <person name="Ngai S.M."/>
            <person name="Chan T.F."/>
            <person name="Leung E.L."/>
            <person name="Liu L."/>
            <person name="Liu Z.G."/>
            <person name="Tsui S.K."/>
        </authorList>
    </citation>
    <scope>NUCLEOTIDE SEQUENCE [LARGE SCALE GENOMIC DNA]</scope>
    <source>
        <strain evidence="1">Derp</strain>
    </source>
</reference>
<gene>
    <name evidence="1" type="ORF">DERP_010414</name>
</gene>
<sequence length="107" mass="12556">MKELYESTYDFSTSSGRKAREVIISIVTKVWVCCTTTTLKTNSIRNSNPAHLMRIFFQSSKLKKLTKTTLIAFFFKYSANNFSFDFKFSHHFLLYHFIDYNSVLVLV</sequence>
<accession>A0ABQ8J5F4</accession>
<evidence type="ECO:0000313" key="1">
    <source>
        <dbReference type="EMBL" id="KAH9417600.1"/>
    </source>
</evidence>
<feature type="non-terminal residue" evidence="1">
    <location>
        <position position="107"/>
    </location>
</feature>
<name>A0ABQ8J5F4_DERPT</name>
<reference evidence="1 2" key="2">
    <citation type="journal article" date="2022" name="Mol. Biol. Evol.">
        <title>Comparative Genomics Reveals Insights into the Divergent Evolution of Astigmatic Mites and Household Pest Adaptations.</title>
        <authorList>
            <person name="Xiong Q."/>
            <person name="Wan A.T."/>
            <person name="Liu X."/>
            <person name="Fung C.S."/>
            <person name="Xiao X."/>
            <person name="Malainual N."/>
            <person name="Hou J."/>
            <person name="Wang L."/>
            <person name="Wang M."/>
            <person name="Yang K.Y."/>
            <person name="Cui Y."/>
            <person name="Leung E.L."/>
            <person name="Nong W."/>
            <person name="Shin S.K."/>
            <person name="Au S.W."/>
            <person name="Jeong K.Y."/>
            <person name="Chew F.T."/>
            <person name="Hui J.H."/>
            <person name="Leung T.F."/>
            <person name="Tungtrongchitr A."/>
            <person name="Zhong N."/>
            <person name="Liu Z."/>
            <person name="Tsui S.K."/>
        </authorList>
    </citation>
    <scope>NUCLEOTIDE SEQUENCE [LARGE SCALE GENOMIC DNA]</scope>
    <source>
        <strain evidence="1">Derp</strain>
    </source>
</reference>
<dbReference type="EMBL" id="NJHN03000075">
    <property type="protein sequence ID" value="KAH9417600.1"/>
    <property type="molecule type" value="Genomic_DNA"/>
</dbReference>
<comment type="caution">
    <text evidence="1">The sequence shown here is derived from an EMBL/GenBank/DDBJ whole genome shotgun (WGS) entry which is preliminary data.</text>
</comment>
<organism evidence="1 2">
    <name type="scientific">Dermatophagoides pteronyssinus</name>
    <name type="common">European house dust mite</name>
    <dbReference type="NCBI Taxonomy" id="6956"/>
    <lineage>
        <taxon>Eukaryota</taxon>
        <taxon>Metazoa</taxon>
        <taxon>Ecdysozoa</taxon>
        <taxon>Arthropoda</taxon>
        <taxon>Chelicerata</taxon>
        <taxon>Arachnida</taxon>
        <taxon>Acari</taxon>
        <taxon>Acariformes</taxon>
        <taxon>Sarcoptiformes</taxon>
        <taxon>Astigmata</taxon>
        <taxon>Psoroptidia</taxon>
        <taxon>Analgoidea</taxon>
        <taxon>Pyroglyphidae</taxon>
        <taxon>Dermatophagoidinae</taxon>
        <taxon>Dermatophagoides</taxon>
    </lineage>
</organism>
<protein>
    <submittedName>
        <fullName evidence="1">Uncharacterized protein</fullName>
    </submittedName>
</protein>
<dbReference type="Proteomes" id="UP000887458">
    <property type="component" value="Unassembled WGS sequence"/>
</dbReference>
<evidence type="ECO:0000313" key="2">
    <source>
        <dbReference type="Proteomes" id="UP000887458"/>
    </source>
</evidence>
<proteinExistence type="predicted"/>
<keyword evidence="2" id="KW-1185">Reference proteome</keyword>